<evidence type="ECO:0000256" key="10">
    <source>
        <dbReference type="ARBA" id="ARBA00023237"/>
    </source>
</evidence>
<keyword evidence="9 11" id="KW-0472">Membrane</keyword>
<evidence type="ECO:0000256" key="8">
    <source>
        <dbReference type="ARBA" id="ARBA00023077"/>
    </source>
</evidence>
<evidence type="ECO:0000313" key="16">
    <source>
        <dbReference type="EMBL" id="MCK9801263.1"/>
    </source>
</evidence>
<evidence type="ECO:0000256" key="5">
    <source>
        <dbReference type="ARBA" id="ARBA00022692"/>
    </source>
</evidence>
<evidence type="ECO:0000313" key="17">
    <source>
        <dbReference type="Proteomes" id="UP001155059"/>
    </source>
</evidence>
<protein>
    <submittedName>
        <fullName evidence="16">TonB-dependent receptor</fullName>
    </submittedName>
</protein>
<organism evidence="16 17">
    <name type="scientific">Pseudomonas morbosilactucae</name>
    <dbReference type="NCBI Taxonomy" id="2938197"/>
    <lineage>
        <taxon>Bacteria</taxon>
        <taxon>Pseudomonadati</taxon>
        <taxon>Pseudomonadota</taxon>
        <taxon>Gammaproteobacteria</taxon>
        <taxon>Pseudomonadales</taxon>
        <taxon>Pseudomonadaceae</taxon>
        <taxon>Pseudomonas</taxon>
    </lineage>
</organism>
<dbReference type="Pfam" id="PF00593">
    <property type="entry name" value="TonB_dep_Rec_b-barrel"/>
    <property type="match status" value="1"/>
</dbReference>
<evidence type="ECO:0000256" key="6">
    <source>
        <dbReference type="ARBA" id="ARBA00023004"/>
    </source>
</evidence>
<evidence type="ECO:0000256" key="3">
    <source>
        <dbReference type="ARBA" id="ARBA00022452"/>
    </source>
</evidence>
<keyword evidence="3 11" id="KW-1134">Transmembrane beta strand</keyword>
<comment type="subcellular location">
    <subcellularLocation>
        <location evidence="1 11">Cell outer membrane</location>
        <topology evidence="1 11">Multi-pass membrane protein</topology>
    </subcellularLocation>
</comment>
<evidence type="ECO:0000256" key="2">
    <source>
        <dbReference type="ARBA" id="ARBA00022448"/>
    </source>
</evidence>
<evidence type="ECO:0000259" key="15">
    <source>
        <dbReference type="Pfam" id="PF07715"/>
    </source>
</evidence>
<keyword evidence="10 11" id="KW-0998">Cell outer membrane</keyword>
<feature type="signal peptide" evidence="13">
    <location>
        <begin position="1"/>
        <end position="26"/>
    </location>
</feature>
<dbReference type="PROSITE" id="PS52016">
    <property type="entry name" value="TONB_DEPENDENT_REC_3"/>
    <property type="match status" value="1"/>
</dbReference>
<dbReference type="EMBL" id="JALQCW010000082">
    <property type="protein sequence ID" value="MCK9801263.1"/>
    <property type="molecule type" value="Genomic_DNA"/>
</dbReference>
<dbReference type="InterPro" id="IPR036942">
    <property type="entry name" value="Beta-barrel_TonB_sf"/>
</dbReference>
<name>A0A9X2C994_9PSED</name>
<proteinExistence type="inferred from homology"/>
<keyword evidence="4" id="KW-0410">Iron transport</keyword>
<gene>
    <name evidence="16" type="ORF">M1B34_27220</name>
</gene>
<keyword evidence="6" id="KW-0408">Iron</keyword>
<keyword evidence="8 12" id="KW-0798">TonB box</keyword>
<evidence type="ECO:0000256" key="11">
    <source>
        <dbReference type="PROSITE-ProRule" id="PRU01360"/>
    </source>
</evidence>
<dbReference type="PANTHER" id="PTHR32552">
    <property type="entry name" value="FERRICHROME IRON RECEPTOR-RELATED"/>
    <property type="match status" value="1"/>
</dbReference>
<evidence type="ECO:0000259" key="14">
    <source>
        <dbReference type="Pfam" id="PF00593"/>
    </source>
</evidence>
<comment type="similarity">
    <text evidence="11 12">Belongs to the TonB-dependent receptor family.</text>
</comment>
<feature type="chain" id="PRO_5040732081" evidence="13">
    <location>
        <begin position="27"/>
        <end position="668"/>
    </location>
</feature>
<dbReference type="GO" id="GO:0009279">
    <property type="term" value="C:cell outer membrane"/>
    <property type="evidence" value="ECO:0007669"/>
    <property type="project" value="UniProtKB-SubCell"/>
</dbReference>
<evidence type="ECO:0000256" key="13">
    <source>
        <dbReference type="SAM" id="SignalP"/>
    </source>
</evidence>
<dbReference type="InterPro" id="IPR000531">
    <property type="entry name" value="Beta-barrel_TonB"/>
</dbReference>
<dbReference type="GO" id="GO:0006826">
    <property type="term" value="P:iron ion transport"/>
    <property type="evidence" value="ECO:0007669"/>
    <property type="project" value="UniProtKB-KW"/>
</dbReference>
<keyword evidence="2 11" id="KW-0813">Transport</keyword>
<comment type="caution">
    <text evidence="16">The sequence shown here is derived from an EMBL/GenBank/DDBJ whole genome shotgun (WGS) entry which is preliminary data.</text>
</comment>
<dbReference type="AlphaFoldDB" id="A0A9X2C994"/>
<evidence type="ECO:0000256" key="9">
    <source>
        <dbReference type="ARBA" id="ARBA00023136"/>
    </source>
</evidence>
<dbReference type="Proteomes" id="UP001155059">
    <property type="component" value="Unassembled WGS sequence"/>
</dbReference>
<evidence type="ECO:0000256" key="12">
    <source>
        <dbReference type="RuleBase" id="RU003357"/>
    </source>
</evidence>
<dbReference type="Pfam" id="PF07715">
    <property type="entry name" value="Plug"/>
    <property type="match status" value="1"/>
</dbReference>
<keyword evidence="16" id="KW-0675">Receptor</keyword>
<evidence type="ECO:0000256" key="7">
    <source>
        <dbReference type="ARBA" id="ARBA00023065"/>
    </source>
</evidence>
<reference evidence="16 17" key="1">
    <citation type="journal article" date="2022" name="Int. J. Syst. Evol. Microbiol.">
        <title>Pseudomonas aegrilactucae sp. nov. and Pseudomonas morbosilactucae sp. nov., pathogens causing bacterial rot of lettuce in Japan.</title>
        <authorList>
            <person name="Sawada H."/>
            <person name="Fujikawa T."/>
            <person name="Satou M."/>
        </authorList>
    </citation>
    <scope>NUCLEOTIDE SEQUENCE [LARGE SCALE GENOMIC DNA]</scope>
    <source>
        <strain evidence="16 17">MAFF 302030</strain>
    </source>
</reference>
<dbReference type="Gene3D" id="2.40.170.20">
    <property type="entry name" value="TonB-dependent receptor, beta-barrel domain"/>
    <property type="match status" value="1"/>
</dbReference>
<keyword evidence="7" id="KW-0406">Ion transport</keyword>
<dbReference type="RefSeq" id="WP_268266737.1">
    <property type="nucleotide sequence ID" value="NZ_JALQCW010000082.1"/>
</dbReference>
<feature type="domain" description="TonB-dependent receptor-like beta-barrel" evidence="14">
    <location>
        <begin position="246"/>
        <end position="635"/>
    </location>
</feature>
<dbReference type="CDD" id="cd01347">
    <property type="entry name" value="ligand_gated_channel"/>
    <property type="match status" value="1"/>
</dbReference>
<accession>A0A9X2C994</accession>
<dbReference type="PANTHER" id="PTHR32552:SF81">
    <property type="entry name" value="TONB-DEPENDENT OUTER MEMBRANE RECEPTOR"/>
    <property type="match status" value="1"/>
</dbReference>
<evidence type="ECO:0000256" key="1">
    <source>
        <dbReference type="ARBA" id="ARBA00004571"/>
    </source>
</evidence>
<keyword evidence="5 11" id="KW-0812">Transmembrane</keyword>
<dbReference type="SUPFAM" id="SSF56935">
    <property type="entry name" value="Porins"/>
    <property type="match status" value="1"/>
</dbReference>
<reference evidence="16 17" key="2">
    <citation type="journal article" date="2023" name="Plant Pathol.">
        <title>Dismantling and reorganizing Pseudomonas marginalis sensu#lato.</title>
        <authorList>
            <person name="Sawada H."/>
            <person name="Fujikawa T."/>
            <person name="Satou M."/>
        </authorList>
    </citation>
    <scope>NUCLEOTIDE SEQUENCE [LARGE SCALE GENOMIC DNA]</scope>
    <source>
        <strain evidence="16 17">MAFF 302030</strain>
    </source>
</reference>
<dbReference type="InterPro" id="IPR039426">
    <property type="entry name" value="TonB-dep_rcpt-like"/>
</dbReference>
<feature type="domain" description="TonB-dependent receptor plug" evidence="15">
    <location>
        <begin position="45"/>
        <end position="151"/>
    </location>
</feature>
<dbReference type="InterPro" id="IPR012910">
    <property type="entry name" value="Plug_dom"/>
</dbReference>
<evidence type="ECO:0000256" key="4">
    <source>
        <dbReference type="ARBA" id="ARBA00022496"/>
    </source>
</evidence>
<keyword evidence="13" id="KW-0732">Signal</keyword>
<sequence>MNKQVGKVGSYSLLVGCWLGASPALAAPTELAPVMVTANKVEQAQEQVPASLTVVNAEDLAKGAINDLEQLARSTPGFTFQPFGQSGTHLPVVRGLSAGATAFSSSMLMLVDGVPTLMGQGFDHNLLGVERIEILRGPQSTLYGRNAEAGVLSVHTRQPGAEPYARLAAGSGSRGRRDLSADTSTELLADSLSLGVAGQWLQQDGFIDNRYRGGQADDRERHSARTVLRWAPGPGAEFSGTEVNLRYSRQDYRDGGSLWGPLDARRRDVASGTSSWNHSSGRSLSLDLVHEFDSGLKLRSITARNDFYDRVRQDTDFQPVDRFHVQRDYHMNTLSQELRLEGQWGTSQWLLGAYADRDDHDLSFTQKLPLRLNRTDVQLGGNTTALFGQWIQPLAENWSLTLGARVERDQVHIEPDSGSRQSAQWQRFTPKAALQYQWQPDAYLYASYAEGFRAGGFNAFSSAAHYPGYDPEKVNTYEVGAKGWLVDQRLRYSAALYWMDISDMQVQQIVQPGVVYITNAAAARSSGLELEAEYLFAEHWRLLGSLGLNRTRFDSFREGNSDYQGNHNPYAPDVTGHLGLRYDADAGWYAQGAVSAVGKTYLDSANQYRRGGYGLIDLNAGYDFGHYGLSAYVKNAADKRYDAVGYLNGTARVYSPPREIGLQVSYEL</sequence>